<evidence type="ECO:0000313" key="1">
    <source>
        <dbReference type="EMBL" id="QTX14717.1"/>
    </source>
</evidence>
<protein>
    <submittedName>
        <fullName evidence="1">Putative membrane protein</fullName>
    </submittedName>
</protein>
<dbReference type="EMBL" id="MN956836">
    <property type="protein sequence ID" value="QTX14717.1"/>
    <property type="molecule type" value="Genomic_DNA"/>
</dbReference>
<proteinExistence type="predicted"/>
<geneLocation type="plasmid" evidence="1">
    <name>p17-15-vir-like</name>
</geneLocation>
<organism evidence="1">
    <name type="scientific">Klebsiella pneumoniae</name>
    <dbReference type="NCBI Taxonomy" id="573"/>
    <lineage>
        <taxon>Bacteria</taxon>
        <taxon>Pseudomonadati</taxon>
        <taxon>Pseudomonadota</taxon>
        <taxon>Gammaproteobacteria</taxon>
        <taxon>Enterobacterales</taxon>
        <taxon>Enterobacteriaceae</taxon>
        <taxon>Klebsiella/Raoultella group</taxon>
        <taxon>Klebsiella</taxon>
        <taxon>Klebsiella pneumoniae complex</taxon>
    </lineage>
</organism>
<accession>A0A8B0SXP3</accession>
<keyword evidence="1" id="KW-0614">Plasmid</keyword>
<dbReference type="AlphaFoldDB" id="A0A8B0SXP3"/>
<name>A0A8B0SXP3_KLEPN</name>
<reference evidence="1" key="1">
    <citation type="submission" date="2020-01" db="EMBL/GenBank/DDBJ databases">
        <authorList>
            <person name="Qin S."/>
        </authorList>
    </citation>
    <scope>NUCLEOTIDE SEQUENCE</scope>
    <source>
        <strain evidence="1">CVir17-16-YZ6g</strain>
        <plasmid evidence="1">p17-15-vir-like</plasmid>
    </source>
</reference>
<sequence length="101" mass="12160">MHNLSSDMHEVQLPFILNPVTRHYRKTCLRPRAGIMRFFGVDKKIPIFVNEEKFLWPYSYYRKRRYREKRFSSAFFPVQCYTLDTSFSLLTLKTTISGRKG</sequence>